<reference evidence="2 3" key="1">
    <citation type="submission" date="2017-02" db="EMBL/GenBank/DDBJ databases">
        <title>Amycolatopsis azurea DSM 43854 draft genome.</title>
        <authorList>
            <person name="Mayilraj S."/>
        </authorList>
    </citation>
    <scope>NUCLEOTIDE SEQUENCE [LARGE SCALE GENOMIC DNA]</scope>
    <source>
        <strain evidence="2 3">DSM 43854</strain>
    </source>
</reference>
<dbReference type="Proteomes" id="UP000188551">
    <property type="component" value="Unassembled WGS sequence"/>
</dbReference>
<protein>
    <recommendedName>
        <fullName evidence="4">Ribbon-helix-helix protein CopG domain-containing protein</fullName>
    </recommendedName>
</protein>
<name>A0ABX3JMB6_9PSEU</name>
<sequence length="69" mass="7750">MVSCMSDKRKPGRPATGQTPARSIKMPDERWKNLGKAAERAGSDRSKVLNDFAAWYTDEEDAELPVRPE</sequence>
<gene>
    <name evidence="2" type="ORF">B0293_07750</name>
</gene>
<evidence type="ECO:0000256" key="1">
    <source>
        <dbReference type="SAM" id="MobiDB-lite"/>
    </source>
</evidence>
<keyword evidence="3" id="KW-1185">Reference proteome</keyword>
<dbReference type="EMBL" id="MUXN01000004">
    <property type="protein sequence ID" value="OOC07553.1"/>
    <property type="molecule type" value="Genomic_DNA"/>
</dbReference>
<evidence type="ECO:0000313" key="3">
    <source>
        <dbReference type="Proteomes" id="UP000188551"/>
    </source>
</evidence>
<accession>A0ABX3JMB6</accession>
<evidence type="ECO:0000313" key="2">
    <source>
        <dbReference type="EMBL" id="OOC07553.1"/>
    </source>
</evidence>
<comment type="caution">
    <text evidence="2">The sequence shown here is derived from an EMBL/GenBank/DDBJ whole genome shotgun (WGS) entry which is preliminary data.</text>
</comment>
<proteinExistence type="predicted"/>
<evidence type="ECO:0008006" key="4">
    <source>
        <dbReference type="Google" id="ProtNLM"/>
    </source>
</evidence>
<feature type="region of interest" description="Disordered" evidence="1">
    <location>
        <begin position="1"/>
        <end position="24"/>
    </location>
</feature>
<organism evidence="2 3">
    <name type="scientific">Amycolatopsis azurea DSM 43854</name>
    <dbReference type="NCBI Taxonomy" id="1238180"/>
    <lineage>
        <taxon>Bacteria</taxon>
        <taxon>Bacillati</taxon>
        <taxon>Actinomycetota</taxon>
        <taxon>Actinomycetes</taxon>
        <taxon>Pseudonocardiales</taxon>
        <taxon>Pseudonocardiaceae</taxon>
        <taxon>Amycolatopsis</taxon>
    </lineage>
</organism>